<evidence type="ECO:0000313" key="3">
    <source>
        <dbReference type="Proteomes" id="UP000016487"/>
    </source>
</evidence>
<feature type="domain" description="ABM" evidence="1">
    <location>
        <begin position="1"/>
        <end position="64"/>
    </location>
</feature>
<dbReference type="InterPro" id="IPR007138">
    <property type="entry name" value="ABM_dom"/>
</dbReference>
<dbReference type="Gene3D" id="3.30.70.100">
    <property type="match status" value="1"/>
</dbReference>
<sequence>MIRVNLLCQLKSGEHTALKQFLSDNLATVRHFSGCLRVDIYFDEAQNCMLIDEDWQSVEAHQHYIQFITANQVLAHLSSFFEQPPQVYYLSKSPL</sequence>
<dbReference type="RefSeq" id="WP_010362027.1">
    <property type="nucleotide sequence ID" value="NZ_AHBZ03000027.1"/>
</dbReference>
<protein>
    <recommendedName>
        <fullName evidence="1">ABM domain-containing protein</fullName>
    </recommendedName>
</protein>
<organism evidence="2 3">
    <name type="scientific">Pseudoalteromonas citrea</name>
    <dbReference type="NCBI Taxonomy" id="43655"/>
    <lineage>
        <taxon>Bacteria</taxon>
        <taxon>Pseudomonadati</taxon>
        <taxon>Pseudomonadota</taxon>
        <taxon>Gammaproteobacteria</taxon>
        <taxon>Alteromonadales</taxon>
        <taxon>Pseudoalteromonadaceae</taxon>
        <taxon>Pseudoalteromonas</taxon>
    </lineage>
</organism>
<gene>
    <name evidence="2" type="ORF">PCIT_b0214</name>
</gene>
<accession>A0AAD4AE33</accession>
<dbReference type="Pfam" id="PF03992">
    <property type="entry name" value="ABM"/>
    <property type="match status" value="1"/>
</dbReference>
<dbReference type="Proteomes" id="UP000016487">
    <property type="component" value="Unassembled WGS sequence"/>
</dbReference>
<dbReference type="AlphaFoldDB" id="A0AAD4AE33"/>
<dbReference type="EMBL" id="AHBZ03000027">
    <property type="protein sequence ID" value="KAF7764262.1"/>
    <property type="molecule type" value="Genomic_DNA"/>
</dbReference>
<dbReference type="InterPro" id="IPR011008">
    <property type="entry name" value="Dimeric_a/b-barrel"/>
</dbReference>
<evidence type="ECO:0000259" key="1">
    <source>
        <dbReference type="Pfam" id="PF03992"/>
    </source>
</evidence>
<name>A0AAD4AE33_9GAMM</name>
<comment type="caution">
    <text evidence="2">The sequence shown here is derived from an EMBL/GenBank/DDBJ whole genome shotgun (WGS) entry which is preliminary data.</text>
</comment>
<evidence type="ECO:0000313" key="2">
    <source>
        <dbReference type="EMBL" id="KAF7764262.1"/>
    </source>
</evidence>
<reference evidence="2" key="1">
    <citation type="journal article" date="2012" name="J. Bacteriol.">
        <title>Genome sequences of type strains of seven species of the marine bacterium Pseudoalteromonas.</title>
        <authorList>
            <person name="Xie B.B."/>
            <person name="Shu Y.L."/>
            <person name="Qin Q.L."/>
            <person name="Rong J.C."/>
            <person name="Zhang X.Y."/>
            <person name="Chen X.L."/>
            <person name="Shi M."/>
            <person name="He H.L."/>
            <person name="Zhou B.C."/>
            <person name="Zhang Y.Z."/>
        </authorList>
    </citation>
    <scope>NUCLEOTIDE SEQUENCE</scope>
    <source>
        <strain evidence="2">DSM 8771</strain>
    </source>
</reference>
<dbReference type="SUPFAM" id="SSF54909">
    <property type="entry name" value="Dimeric alpha+beta barrel"/>
    <property type="match status" value="1"/>
</dbReference>
<proteinExistence type="predicted"/>
<reference evidence="2" key="2">
    <citation type="submission" date="2015-03" db="EMBL/GenBank/DDBJ databases">
        <title>Genome sequence of Pseudoalteromonas citrea.</title>
        <authorList>
            <person name="Xie B.-B."/>
            <person name="Rong J.-C."/>
            <person name="Qin Q.-L."/>
            <person name="Zhang Y.-Z."/>
        </authorList>
    </citation>
    <scope>NUCLEOTIDE SEQUENCE</scope>
    <source>
        <strain evidence="2">DSM 8771</strain>
    </source>
</reference>